<feature type="compositionally biased region" description="Basic residues" evidence="1">
    <location>
        <begin position="58"/>
        <end position="71"/>
    </location>
</feature>
<dbReference type="eggNOG" id="ENOG502TIXQ">
    <property type="taxonomic scope" value="Eukaryota"/>
</dbReference>
<evidence type="ECO:0000313" key="5">
    <source>
        <dbReference type="WormBase" id="F58H10.1"/>
    </source>
</evidence>
<evidence type="ECO:0000256" key="2">
    <source>
        <dbReference type="SAM" id="SignalP"/>
    </source>
</evidence>
<dbReference type="Bgee" id="WBGene00010291">
    <property type="expression patterns" value="Expressed in pharyngeal muscle cell (C elegans) and 3 other cell types or tissues"/>
</dbReference>
<dbReference type="Proteomes" id="UP000001940">
    <property type="component" value="Chromosome I"/>
</dbReference>
<dbReference type="EMBL" id="BX284601">
    <property type="protein sequence ID" value="CAB01975.2"/>
    <property type="molecule type" value="Genomic_DNA"/>
</dbReference>
<dbReference type="KEGG" id="cel:CELE_F58H10.1"/>
<evidence type="ECO:0000313" key="4">
    <source>
        <dbReference type="Proteomes" id="UP000001940"/>
    </source>
</evidence>
<evidence type="ECO:0000313" key="3">
    <source>
        <dbReference type="EMBL" id="CAB01975.2"/>
    </source>
</evidence>
<sequence>MQLKFLVFILLSVLLTSTIARPQYKDIDYKLYGDGDDGVAVDAVYEVISDKPPEGTPTKHHHHHHHKKMSKSNRLDRLRRYLNDRLRSFVSSRFTRISPIPTTFLSFFKNHPSPFKSFH</sequence>
<dbReference type="WormBase" id="F58H10.1">
    <property type="protein sequence ID" value="CE36173"/>
    <property type="gene ID" value="WBGene00010291"/>
</dbReference>
<gene>
    <name evidence="3" type="ORF">CELE_F58H10.1</name>
    <name evidence="3 5" type="ORF">F58H10.1</name>
</gene>
<dbReference type="PIR" id="T22959">
    <property type="entry name" value="T22959"/>
</dbReference>
<dbReference type="RefSeq" id="NP_492151.2">
    <property type="nucleotide sequence ID" value="NM_059750.2"/>
</dbReference>
<dbReference type="UCSC" id="F58H10.1">
    <property type="organism name" value="c. elegans"/>
</dbReference>
<dbReference type="FunCoup" id="Q93827">
    <property type="interactions" value="1242"/>
</dbReference>
<evidence type="ECO:0000256" key="1">
    <source>
        <dbReference type="SAM" id="MobiDB-lite"/>
    </source>
</evidence>
<dbReference type="HOGENOM" id="CLU_167068_0_0_1"/>
<dbReference type="GeneID" id="186556"/>
<dbReference type="InParanoid" id="Q93827"/>
<dbReference type="OMA" id="RMFEDDT"/>
<dbReference type="AGR" id="WB:WBGene00010291"/>
<accession>Q93827</accession>
<proteinExistence type="predicted"/>
<name>Q93827_CAEEL</name>
<keyword evidence="2" id="KW-0732">Signal</keyword>
<protein>
    <submittedName>
        <fullName evidence="3">Neuropeptide-Like Protein</fullName>
    </submittedName>
</protein>
<organism evidence="3 4">
    <name type="scientific">Caenorhabditis elegans</name>
    <dbReference type="NCBI Taxonomy" id="6239"/>
    <lineage>
        <taxon>Eukaryota</taxon>
        <taxon>Metazoa</taxon>
        <taxon>Ecdysozoa</taxon>
        <taxon>Nematoda</taxon>
        <taxon>Chromadorea</taxon>
        <taxon>Rhabditida</taxon>
        <taxon>Rhabditina</taxon>
        <taxon>Rhabditomorpha</taxon>
        <taxon>Rhabditoidea</taxon>
        <taxon>Rhabditidae</taxon>
        <taxon>Peloderinae</taxon>
        <taxon>Caenorhabditis</taxon>
    </lineage>
</organism>
<dbReference type="AlphaFoldDB" id="Q93827"/>
<dbReference type="PaxDb" id="6239-F58H10.1"/>
<reference evidence="3 4" key="1">
    <citation type="journal article" date="1998" name="Science">
        <title>Genome sequence of the nematode C. elegans: a platform for investigating biology.</title>
        <authorList>
            <consortium name="The C. elegans sequencing consortium"/>
            <person name="Sulson J.E."/>
            <person name="Waterston R."/>
        </authorList>
    </citation>
    <scope>NUCLEOTIDE SEQUENCE [LARGE SCALE GENOMIC DNA]</scope>
    <source>
        <strain evidence="3 4">Bristol N2</strain>
    </source>
</reference>
<feature type="chain" id="PRO_5004320197" evidence="2">
    <location>
        <begin position="21"/>
        <end position="119"/>
    </location>
</feature>
<keyword evidence="4" id="KW-1185">Reference proteome</keyword>
<feature type="signal peptide" evidence="2">
    <location>
        <begin position="1"/>
        <end position="20"/>
    </location>
</feature>
<feature type="region of interest" description="Disordered" evidence="1">
    <location>
        <begin position="51"/>
        <end position="74"/>
    </location>
</feature>
<dbReference type="CTD" id="186556"/>